<dbReference type="PANTHER" id="PTHR30383:SF24">
    <property type="entry name" value="THIOESTERASE 1_PROTEASE 1_LYSOPHOSPHOLIPASE L1"/>
    <property type="match status" value="1"/>
</dbReference>
<dbReference type="EMBL" id="QFNF01000010">
    <property type="protein sequence ID" value="PZO78762.1"/>
    <property type="molecule type" value="Genomic_DNA"/>
</dbReference>
<accession>A0A2W4ZDV1</accession>
<dbReference type="InterPro" id="IPR007407">
    <property type="entry name" value="DUF459"/>
</dbReference>
<dbReference type="SUPFAM" id="SSF52266">
    <property type="entry name" value="SGNH hydrolase"/>
    <property type="match status" value="1"/>
</dbReference>
<name>A0A2W4ZDV1_9SPHN</name>
<comment type="caution">
    <text evidence="2">The sequence shown here is derived from an EMBL/GenBank/DDBJ whole genome shotgun (WGS) entry which is preliminary data.</text>
</comment>
<dbReference type="Gene3D" id="3.40.50.1110">
    <property type="entry name" value="SGNH hydrolase"/>
    <property type="match status" value="1"/>
</dbReference>
<evidence type="ECO:0000256" key="1">
    <source>
        <dbReference type="SAM" id="MobiDB-lite"/>
    </source>
</evidence>
<sequence length="309" mass="33222">MAVLVLGLIAGFVVGLSFVGDGRITLPDTTAPAPAPVAATVPPVAPGASSTGTDTPVTPPAVTARTVDGPIDPRVLARVRRDGILRVGVFGDSFGNGIWDALYRQLPGGDGFEIFKFAKEATGFTRYRVLDLEQRAREQLAAQPIDAAVISFGANDAQAVFANGHLHPLMSDGWKQVIGDRIDGYVKALRSTGAVVYWIGLPVMRDPQLDAEMQAMDAFYEQHMRRLGVPFLDSRPLTLDAQGRYNAYLPDLKTGKPVLMRTGDGLHMIGVGYQRLTNAVASDLRRYAERARRESGRPVPAATPSGEAR</sequence>
<dbReference type="Pfam" id="PF04311">
    <property type="entry name" value="DUF459"/>
    <property type="match status" value="1"/>
</dbReference>
<gene>
    <name evidence="2" type="ORF">DI632_05535</name>
</gene>
<feature type="compositionally biased region" description="Low complexity" evidence="1">
    <location>
        <begin position="51"/>
        <end position="65"/>
    </location>
</feature>
<evidence type="ECO:0000313" key="3">
    <source>
        <dbReference type="Proteomes" id="UP000248614"/>
    </source>
</evidence>
<proteinExistence type="predicted"/>
<protein>
    <submittedName>
        <fullName evidence="2">DUF459 domain-containing protein</fullName>
    </submittedName>
</protein>
<feature type="region of interest" description="Disordered" evidence="1">
    <location>
        <begin position="289"/>
        <end position="309"/>
    </location>
</feature>
<feature type="region of interest" description="Disordered" evidence="1">
    <location>
        <begin position="35"/>
        <end position="65"/>
    </location>
</feature>
<reference evidence="2 3" key="1">
    <citation type="submission" date="2017-08" db="EMBL/GenBank/DDBJ databases">
        <title>Infants hospitalized years apart are colonized by the same room-sourced microbial strains.</title>
        <authorList>
            <person name="Brooks B."/>
            <person name="Olm M.R."/>
            <person name="Firek B.A."/>
            <person name="Baker R."/>
            <person name="Thomas B.C."/>
            <person name="Morowitz M.J."/>
            <person name="Banfield J.F."/>
        </authorList>
    </citation>
    <scope>NUCLEOTIDE SEQUENCE [LARGE SCALE GENOMIC DNA]</scope>
    <source>
        <strain evidence="2">S2_018_000_R3_110</strain>
    </source>
</reference>
<dbReference type="InterPro" id="IPR051532">
    <property type="entry name" value="Ester_Hydrolysis_Enzymes"/>
</dbReference>
<evidence type="ECO:0000313" key="2">
    <source>
        <dbReference type="EMBL" id="PZO78762.1"/>
    </source>
</evidence>
<dbReference type="PANTHER" id="PTHR30383">
    <property type="entry name" value="THIOESTERASE 1/PROTEASE 1/LYSOPHOSPHOLIPASE L1"/>
    <property type="match status" value="1"/>
</dbReference>
<organism evidence="2 3">
    <name type="scientific">Sphingomonas hengshuiensis</name>
    <dbReference type="NCBI Taxonomy" id="1609977"/>
    <lineage>
        <taxon>Bacteria</taxon>
        <taxon>Pseudomonadati</taxon>
        <taxon>Pseudomonadota</taxon>
        <taxon>Alphaproteobacteria</taxon>
        <taxon>Sphingomonadales</taxon>
        <taxon>Sphingomonadaceae</taxon>
        <taxon>Sphingomonas</taxon>
    </lineage>
</organism>
<dbReference type="InterPro" id="IPR036514">
    <property type="entry name" value="SGNH_hydro_sf"/>
</dbReference>
<dbReference type="AlphaFoldDB" id="A0A2W4ZDV1"/>
<dbReference type="GO" id="GO:0004622">
    <property type="term" value="F:phosphatidylcholine lysophospholipase activity"/>
    <property type="evidence" value="ECO:0007669"/>
    <property type="project" value="TreeGrafter"/>
</dbReference>
<dbReference type="Proteomes" id="UP000248614">
    <property type="component" value="Unassembled WGS sequence"/>
</dbReference>